<reference evidence="1 2" key="1">
    <citation type="journal article" date="2016" name="Nat. Commun.">
        <title>Thousands of microbial genomes shed light on interconnected biogeochemical processes in an aquifer system.</title>
        <authorList>
            <person name="Anantharaman K."/>
            <person name="Brown C.T."/>
            <person name="Hug L.A."/>
            <person name="Sharon I."/>
            <person name="Castelle C.J."/>
            <person name="Probst A.J."/>
            <person name="Thomas B.C."/>
            <person name="Singh A."/>
            <person name="Wilkins M.J."/>
            <person name="Karaoz U."/>
            <person name="Brodie E.L."/>
            <person name="Williams K.H."/>
            <person name="Hubbard S.S."/>
            <person name="Banfield J.F."/>
        </authorList>
    </citation>
    <scope>NUCLEOTIDE SEQUENCE [LARGE SCALE GENOMIC DNA]</scope>
</reference>
<dbReference type="Proteomes" id="UP000178603">
    <property type="component" value="Unassembled WGS sequence"/>
</dbReference>
<proteinExistence type="predicted"/>
<name>A0A1F8ATH1_9BACT</name>
<evidence type="ECO:0000313" key="2">
    <source>
        <dbReference type="Proteomes" id="UP000178603"/>
    </source>
</evidence>
<protein>
    <submittedName>
        <fullName evidence="1">Uncharacterized protein</fullName>
    </submittedName>
</protein>
<dbReference type="EMBL" id="MGGW01000008">
    <property type="protein sequence ID" value="OGM54930.1"/>
    <property type="molecule type" value="Genomic_DNA"/>
</dbReference>
<organism evidence="1 2">
    <name type="scientific">Candidatus Woesebacteria bacterium RIFCSPHIGHO2_12_FULL_41_24</name>
    <dbReference type="NCBI Taxonomy" id="1802510"/>
    <lineage>
        <taxon>Bacteria</taxon>
        <taxon>Candidatus Woeseibacteriota</taxon>
    </lineage>
</organism>
<comment type="caution">
    <text evidence="1">The sequence shown here is derived from an EMBL/GenBank/DDBJ whole genome shotgun (WGS) entry which is preliminary data.</text>
</comment>
<dbReference type="AlphaFoldDB" id="A0A1F8ATH1"/>
<accession>A0A1F8ATH1</accession>
<evidence type="ECO:0000313" key="1">
    <source>
        <dbReference type="EMBL" id="OGM54930.1"/>
    </source>
</evidence>
<sequence>MTNKKLVLRLPLAILILLVLATIFTHENRQLRLLLSQTQAPPRPIGTPFSTDVPSATIAPNSKPYTSIVNWYSYYWKTYKDPAFGLEFKYPPENEVGKVLSDGSLDVSFGGLGYLDIRSATPLSKSEEDLEKILTSEGTAGASGIGPSDINDFEVRKYGENTYYYNEISPWEGTYYLDYFLPTKDRVIIFRSVGYTDMGKYQMTYDVYGTDDNYQKSNQEEKRMLETEDFHLLLKILLSSVKVL</sequence>
<gene>
    <name evidence="1" type="ORF">A3E44_03880</name>
</gene>